<dbReference type="RefSeq" id="WP_381535617.1">
    <property type="nucleotide sequence ID" value="NZ_JBHUGI010000005.1"/>
</dbReference>
<evidence type="ECO:0008006" key="4">
    <source>
        <dbReference type="Google" id="ProtNLM"/>
    </source>
</evidence>
<reference evidence="3" key="1">
    <citation type="journal article" date="2019" name="Int. J. Syst. Evol. Microbiol.">
        <title>The Global Catalogue of Microorganisms (GCM) 10K type strain sequencing project: providing services to taxonomists for standard genome sequencing and annotation.</title>
        <authorList>
            <consortium name="The Broad Institute Genomics Platform"/>
            <consortium name="The Broad Institute Genome Sequencing Center for Infectious Disease"/>
            <person name="Wu L."/>
            <person name="Ma J."/>
        </authorList>
    </citation>
    <scope>NUCLEOTIDE SEQUENCE [LARGE SCALE GENOMIC DNA]</scope>
    <source>
        <strain evidence="3">CGMCC 4.7177</strain>
    </source>
</reference>
<keyword evidence="1" id="KW-0812">Transmembrane</keyword>
<gene>
    <name evidence="2" type="ORF">ACFSFY_02560</name>
</gene>
<name>A0ABW4SC97_9BACL</name>
<proteinExistence type="predicted"/>
<feature type="transmembrane region" description="Helical" evidence="1">
    <location>
        <begin position="31"/>
        <end position="64"/>
    </location>
</feature>
<keyword evidence="1" id="KW-0472">Membrane</keyword>
<organism evidence="2 3">
    <name type="scientific">Sporosarcina siberiensis</name>
    <dbReference type="NCBI Taxonomy" id="1365606"/>
    <lineage>
        <taxon>Bacteria</taxon>
        <taxon>Bacillati</taxon>
        <taxon>Bacillota</taxon>
        <taxon>Bacilli</taxon>
        <taxon>Bacillales</taxon>
        <taxon>Caryophanaceae</taxon>
        <taxon>Sporosarcina</taxon>
    </lineage>
</organism>
<dbReference type="EMBL" id="JBHUGI010000005">
    <property type="protein sequence ID" value="MFD1926958.1"/>
    <property type="molecule type" value="Genomic_DNA"/>
</dbReference>
<sequence>MTKTNNATTANTIQVRTMEIPRNMAFRSGGMMLGLVFITISFIMIATIILAIPGFLGLLVGFMIMYAGMPKESVDCVACGESYKVKVTVKDSKCDTCGTLNPIKWVKAGKKKRK</sequence>
<dbReference type="Proteomes" id="UP001597218">
    <property type="component" value="Unassembled WGS sequence"/>
</dbReference>
<evidence type="ECO:0000256" key="1">
    <source>
        <dbReference type="SAM" id="Phobius"/>
    </source>
</evidence>
<keyword evidence="3" id="KW-1185">Reference proteome</keyword>
<accession>A0ABW4SC97</accession>
<evidence type="ECO:0000313" key="2">
    <source>
        <dbReference type="EMBL" id="MFD1926958.1"/>
    </source>
</evidence>
<evidence type="ECO:0000313" key="3">
    <source>
        <dbReference type="Proteomes" id="UP001597218"/>
    </source>
</evidence>
<keyword evidence="1" id="KW-1133">Transmembrane helix</keyword>
<protein>
    <recommendedName>
        <fullName evidence="4">Zinc-ribbon containing domain-containing protein</fullName>
    </recommendedName>
</protein>
<comment type="caution">
    <text evidence="2">The sequence shown here is derived from an EMBL/GenBank/DDBJ whole genome shotgun (WGS) entry which is preliminary data.</text>
</comment>